<evidence type="ECO:0000256" key="4">
    <source>
        <dbReference type="ARBA" id="ARBA00034308"/>
    </source>
</evidence>
<dbReference type="InterPro" id="IPR001279">
    <property type="entry name" value="Metallo-B-lactamas"/>
</dbReference>
<name>A0A8S5PIQ5_9CAUD</name>
<proteinExistence type="inferred from homology"/>
<protein>
    <submittedName>
        <fullName evidence="6">YycJ-like MBL-fold protein</fullName>
    </submittedName>
</protein>
<comment type="similarity">
    <text evidence="4">Belongs to the anti-Pycsar protein Apyc1 family.</text>
</comment>
<evidence type="ECO:0000259" key="5">
    <source>
        <dbReference type="SMART" id="SM00849"/>
    </source>
</evidence>
<dbReference type="Pfam" id="PF12706">
    <property type="entry name" value="Lactamase_B_2"/>
    <property type="match status" value="1"/>
</dbReference>
<accession>A0A8S5PIQ5</accession>
<comment type="function">
    <text evidence="3">Counteracts the host Pycsar antiviral defense system. Phosphodiesterase that enables metal-dependent hydrolysis of host cyclic nucleotide Pycsar defense signals such as cCMP and cUMP.</text>
</comment>
<feature type="domain" description="Metallo-beta-lactamase" evidence="5">
    <location>
        <begin position="13"/>
        <end position="179"/>
    </location>
</feature>
<evidence type="ECO:0000256" key="1">
    <source>
        <dbReference type="ARBA" id="ARBA00022632"/>
    </source>
</evidence>
<dbReference type="SMART" id="SM00849">
    <property type="entry name" value="Lactamase_B"/>
    <property type="match status" value="1"/>
</dbReference>
<dbReference type="SUPFAM" id="SSF56281">
    <property type="entry name" value="Metallo-hydrolase/oxidoreductase"/>
    <property type="match status" value="1"/>
</dbReference>
<reference evidence="6" key="1">
    <citation type="journal article" date="2021" name="Proc. Natl. Acad. Sci. U.S.A.">
        <title>A Catalog of Tens of Thousands of Viruses from Human Metagenomes Reveals Hidden Associations with Chronic Diseases.</title>
        <authorList>
            <person name="Tisza M.J."/>
            <person name="Buck C.B."/>
        </authorList>
    </citation>
    <scope>NUCLEOTIDE SEQUENCE</scope>
    <source>
        <strain evidence="6">CtXBp18</strain>
    </source>
</reference>
<dbReference type="PANTHER" id="PTHR47619">
    <property type="entry name" value="METALLO-HYDROLASE YYCJ-RELATED"/>
    <property type="match status" value="1"/>
</dbReference>
<dbReference type="Gene3D" id="3.60.15.10">
    <property type="entry name" value="Ribonuclease Z/Hydroxyacylglutathione hydrolase-like"/>
    <property type="match status" value="1"/>
</dbReference>
<dbReference type="GO" id="GO:0052170">
    <property type="term" value="P:symbiont-mediated suppression of host innate immune response"/>
    <property type="evidence" value="ECO:0007669"/>
    <property type="project" value="UniProtKB-KW"/>
</dbReference>
<dbReference type="EMBL" id="BK015442">
    <property type="protein sequence ID" value="DAE06794.1"/>
    <property type="molecule type" value="Genomic_DNA"/>
</dbReference>
<dbReference type="PANTHER" id="PTHR47619:SF1">
    <property type="entry name" value="EXODEOXYRIBONUCLEASE WALJ"/>
    <property type="match status" value="1"/>
</dbReference>
<evidence type="ECO:0000256" key="3">
    <source>
        <dbReference type="ARBA" id="ARBA00034293"/>
    </source>
</evidence>
<evidence type="ECO:0000256" key="2">
    <source>
        <dbReference type="ARBA" id="ARBA00023280"/>
    </source>
</evidence>
<organism evidence="6">
    <name type="scientific">Siphoviridae sp. ctXBp18</name>
    <dbReference type="NCBI Taxonomy" id="2825541"/>
    <lineage>
        <taxon>Viruses</taxon>
        <taxon>Duplodnaviria</taxon>
        <taxon>Heunggongvirae</taxon>
        <taxon>Uroviricota</taxon>
        <taxon>Caudoviricetes</taxon>
    </lineage>
</organism>
<keyword evidence="1" id="KW-1090">Inhibition of host innate immune response by virus</keyword>
<keyword evidence="2" id="KW-0899">Viral immunoevasion</keyword>
<evidence type="ECO:0000313" key="6">
    <source>
        <dbReference type="EMBL" id="DAE06794.1"/>
    </source>
</evidence>
<dbReference type="InterPro" id="IPR052533">
    <property type="entry name" value="WalJ/YycJ-like"/>
</dbReference>
<sequence length="235" mass="26156">MKTKIDVIASSSGGNAYRLSCGGGSLLIECGIPYRKLLRALDFSLTDIEGVLLSHCHSDHSAAARELVRRGISVYSSAATFEALGLSGHRCRAVKAHEPFMIGGISVYPFDVQHDAPDPLGFVITDTTSGERTLFFTDTYYVEYVFSGVDVIMGEVNYSMKTLSADMSAARRERLMTSHMSLEHFLQLLRAYDTQRLKKVYAMHLSDDNSDEEYFRREISRAVSAEVIICERSSI</sequence>
<dbReference type="InterPro" id="IPR036866">
    <property type="entry name" value="RibonucZ/Hydroxyglut_hydro"/>
</dbReference>
<keyword evidence="1" id="KW-0945">Host-virus interaction</keyword>